<dbReference type="Gene3D" id="3.40.640.10">
    <property type="entry name" value="Type I PLP-dependent aspartate aminotransferase-like (Major domain)"/>
    <property type="match status" value="1"/>
</dbReference>
<dbReference type="GO" id="GO:0030170">
    <property type="term" value="F:pyridoxal phosphate binding"/>
    <property type="evidence" value="ECO:0007669"/>
    <property type="project" value="InterPro"/>
</dbReference>
<reference evidence="8 9" key="1">
    <citation type="submission" date="2018-05" db="EMBL/GenBank/DDBJ databases">
        <title>Lactobacillus sanfranciscensis Ah4 draft denome sequence.</title>
        <authorList>
            <person name="Zhang G."/>
        </authorList>
    </citation>
    <scope>NUCLEOTIDE SEQUENCE [LARGE SCALE GENOMIC DNA]</scope>
    <source>
        <strain evidence="8 9">Ah4</strain>
    </source>
</reference>
<name>A0A5C4TKG5_FRUSA</name>
<dbReference type="Gene3D" id="3.90.1150.10">
    <property type="entry name" value="Aspartate Aminotransferase, domain 1"/>
    <property type="match status" value="1"/>
</dbReference>
<comment type="similarity">
    <text evidence="2 6">Belongs to the class-I pyridoxal-phosphate-dependent aminotransferase family.</text>
</comment>
<organism evidence="8 9">
    <name type="scientific">Fructilactobacillus sanfranciscensis</name>
    <name type="common">Lactobacillus sanfranciscensis</name>
    <dbReference type="NCBI Taxonomy" id="1625"/>
    <lineage>
        <taxon>Bacteria</taxon>
        <taxon>Bacillati</taxon>
        <taxon>Bacillota</taxon>
        <taxon>Bacilli</taxon>
        <taxon>Lactobacillales</taxon>
        <taxon>Lactobacillaceae</taxon>
        <taxon>Fructilactobacillus</taxon>
    </lineage>
</organism>
<gene>
    <name evidence="8" type="ORF">DID87_04685</name>
</gene>
<dbReference type="Proteomes" id="UP000313312">
    <property type="component" value="Unassembled WGS sequence"/>
</dbReference>
<proteinExistence type="inferred from homology"/>
<accession>A0A5C4TKG5</accession>
<feature type="domain" description="Aminotransferase class I/classII large" evidence="7">
    <location>
        <begin position="34"/>
        <end position="382"/>
    </location>
</feature>
<dbReference type="RefSeq" id="WP_139562912.1">
    <property type="nucleotide sequence ID" value="NZ_JARBEV010000011.1"/>
</dbReference>
<dbReference type="InterPro" id="IPR015422">
    <property type="entry name" value="PyrdxlP-dep_Trfase_small"/>
</dbReference>
<evidence type="ECO:0000313" key="8">
    <source>
        <dbReference type="EMBL" id="TNK90304.1"/>
    </source>
</evidence>
<dbReference type="PROSITE" id="PS00105">
    <property type="entry name" value="AA_TRANSFER_CLASS_1"/>
    <property type="match status" value="1"/>
</dbReference>
<evidence type="ECO:0000259" key="7">
    <source>
        <dbReference type="Pfam" id="PF00155"/>
    </source>
</evidence>
<dbReference type="AlphaFoldDB" id="A0A5C4TKG5"/>
<keyword evidence="4 6" id="KW-0808">Transferase</keyword>
<keyword evidence="5" id="KW-0663">Pyridoxal phosphate</keyword>
<dbReference type="EMBL" id="QFCR01000012">
    <property type="protein sequence ID" value="TNK90304.1"/>
    <property type="molecule type" value="Genomic_DNA"/>
</dbReference>
<keyword evidence="3 6" id="KW-0032">Aminotransferase</keyword>
<dbReference type="InterPro" id="IPR015421">
    <property type="entry name" value="PyrdxlP-dep_Trfase_major"/>
</dbReference>
<dbReference type="PANTHER" id="PTHR46383">
    <property type="entry name" value="ASPARTATE AMINOTRANSFERASE"/>
    <property type="match status" value="1"/>
</dbReference>
<evidence type="ECO:0000256" key="1">
    <source>
        <dbReference type="ARBA" id="ARBA00001933"/>
    </source>
</evidence>
<dbReference type="InterPro" id="IPR004839">
    <property type="entry name" value="Aminotransferase_I/II_large"/>
</dbReference>
<evidence type="ECO:0000256" key="4">
    <source>
        <dbReference type="ARBA" id="ARBA00022679"/>
    </source>
</evidence>
<dbReference type="CDD" id="cd00609">
    <property type="entry name" value="AAT_like"/>
    <property type="match status" value="1"/>
</dbReference>
<dbReference type="PANTHER" id="PTHR46383:SF4">
    <property type="entry name" value="AMINOTRANSFERASE"/>
    <property type="match status" value="1"/>
</dbReference>
<dbReference type="SUPFAM" id="SSF53383">
    <property type="entry name" value="PLP-dependent transferases"/>
    <property type="match status" value="1"/>
</dbReference>
<dbReference type="InterPro" id="IPR015424">
    <property type="entry name" value="PyrdxlP-dep_Trfase"/>
</dbReference>
<evidence type="ECO:0000313" key="9">
    <source>
        <dbReference type="Proteomes" id="UP000313312"/>
    </source>
</evidence>
<dbReference type="Pfam" id="PF00155">
    <property type="entry name" value="Aminotran_1_2"/>
    <property type="match status" value="1"/>
</dbReference>
<dbReference type="InterPro" id="IPR050596">
    <property type="entry name" value="AspAT/PAT-like"/>
</dbReference>
<evidence type="ECO:0000256" key="6">
    <source>
        <dbReference type="RuleBase" id="RU000481"/>
    </source>
</evidence>
<comment type="caution">
    <text evidence="8">The sequence shown here is derived from an EMBL/GenBank/DDBJ whole genome shotgun (WGS) entry which is preliminary data.</text>
</comment>
<sequence length="392" mass="42986">MSKDLVSKMNHEMLQLSPSAILKFNDEVSQIPGIIPLTLGEPDFATPEHIKEAAINSINNDQSHYAPTKGTKKLREAAAHFLNSKYDLNYDPETEIIITAGATGGIYTALTSILNPGDEVLIPTPIFPLYIPITLLRGAKPVFMDTSKSGFVLSPAQLEQTLKYHPKTKAIVLNFPSNPTGKTYNEAALKELAAILKQHDIFVISDEIYSELTYDAKHVSIANLLPDQTILLNGVSKSHAMTGWRIGIMAAPKDITSQLEKIDQFTITSPTTNAQFAAAEALENGSDDAVAMKAEYQKRRDYVYQELKALGFEIANPDGAFYIFAKIPANLIQNSMDFAYDLAWKGKVAVVPGSAFGPGGEGYVRISYATSMENLQKAIHNIKEYVANEGKR</sequence>
<dbReference type="FunFam" id="3.40.640.10:FF:000033">
    <property type="entry name" value="Aspartate aminotransferase"/>
    <property type="match status" value="1"/>
</dbReference>
<evidence type="ECO:0000256" key="2">
    <source>
        <dbReference type="ARBA" id="ARBA00007441"/>
    </source>
</evidence>
<evidence type="ECO:0000256" key="5">
    <source>
        <dbReference type="ARBA" id="ARBA00022898"/>
    </source>
</evidence>
<evidence type="ECO:0000256" key="3">
    <source>
        <dbReference type="ARBA" id="ARBA00022576"/>
    </source>
</evidence>
<protein>
    <recommendedName>
        <fullName evidence="6">Aminotransferase</fullName>
        <ecNumber evidence="6">2.6.1.-</ecNumber>
    </recommendedName>
</protein>
<comment type="cofactor">
    <cofactor evidence="1 6">
        <name>pyridoxal 5'-phosphate</name>
        <dbReference type="ChEBI" id="CHEBI:597326"/>
    </cofactor>
</comment>
<dbReference type="InterPro" id="IPR004838">
    <property type="entry name" value="NHTrfase_class1_PyrdxlP-BS"/>
</dbReference>
<dbReference type="GO" id="GO:0006520">
    <property type="term" value="P:amino acid metabolic process"/>
    <property type="evidence" value="ECO:0007669"/>
    <property type="project" value="InterPro"/>
</dbReference>
<dbReference type="EC" id="2.6.1.-" evidence="6"/>
<dbReference type="GO" id="GO:0008483">
    <property type="term" value="F:transaminase activity"/>
    <property type="evidence" value="ECO:0007669"/>
    <property type="project" value="UniProtKB-KW"/>
</dbReference>